<dbReference type="OrthoDB" id="9809027at2"/>
<dbReference type="PANTHER" id="PTHR33406:SF13">
    <property type="entry name" value="MEMBRANE PROTEIN YDFJ"/>
    <property type="match status" value="1"/>
</dbReference>
<feature type="transmembrane region" description="Helical" evidence="6">
    <location>
        <begin position="299"/>
        <end position="316"/>
    </location>
</feature>
<sequence>MEHQRTRDLIIIVTCLLVSVLSLLGIGRLKVDSSTDVFIPSNAPVVETNNRIEEQFGSLDALVVSLYDEKGILTKNNLELIASLTEEIGKLGGVKQVSSITNLKHLEPSETGVDVVLLTLGSIADLESRIANWPSLYEGTFLSKDRKSASILIQTQIDYVPTALLASLRQVLAPVEGTLETSILGLPVVTEQIRISLLADLAFLVPIVATLIMLILYLFLKSLKATLLCLVPLIFSSSLTLGIMSITGITFTMATMLIPVLLLIVGSAYTIHIFSHFFEEYEELGVEPALAKVVKRNTYPILAAAATTAFGFLAQLSSPLLPFRTFGLLSFIGVVICAASSLILLPALIRLVYKKSVRKEVRKKVARGVWIGVGSTLSNHYGKAVLLSALLFLVIVLPLSYSNLEEGTNILAFFRKSSPLVQDTLSYNRRMQGSFSLSVMIKPTQQVLHPKTLTTVEAAITAIEKQEHVGAVQSILPFVKRMNQLLGPGDEVNAVQSEEPELIFDFFSDLSAEEASEELYEPSLDQAGGMGRYEIPLDPARYGLESEQQLSNLIAQYLLLYSSSLDAFINDPLQPDSMLITVLLKDSDTKTLRNLTSLIPTLFPKDWSVEIGGGEAVSLALTDLVTKSQVISLFSSLIAVWFLVLLTFKSAKLATLSLIPCLFALTSIFAAMAIFSIKLDIITSLLAALCIGVGVDYAIHLIAAFQRNDQDLATIMQTTGKAILANAASVALGFSGLVFSRFSPIANMGLLFSIAMISASLSALLVLSAIKVHYSSLITRRTS</sequence>
<gene>
    <name evidence="8" type="ordered locus">SpiBuddy_2759</name>
</gene>
<dbReference type="STRING" id="158189.SpiBuddy_2759"/>
<proteinExistence type="predicted"/>
<feature type="transmembrane region" description="Helical" evidence="6">
    <location>
        <begin position="723"/>
        <end position="742"/>
    </location>
</feature>
<feature type="transmembrane region" description="Helical" evidence="6">
    <location>
        <begin position="328"/>
        <end position="353"/>
    </location>
</feature>
<evidence type="ECO:0000256" key="1">
    <source>
        <dbReference type="ARBA" id="ARBA00004651"/>
    </source>
</evidence>
<dbReference type="Pfam" id="PF03176">
    <property type="entry name" value="MMPL"/>
    <property type="match status" value="2"/>
</dbReference>
<feature type="domain" description="SSD" evidence="7">
    <location>
        <begin position="230"/>
        <end position="351"/>
    </location>
</feature>
<feature type="transmembrane region" description="Helical" evidence="6">
    <location>
        <begin position="630"/>
        <end position="648"/>
    </location>
</feature>
<feature type="transmembrane region" description="Helical" evidence="6">
    <location>
        <begin position="748"/>
        <end position="770"/>
    </location>
</feature>
<feature type="transmembrane region" description="Helical" evidence="6">
    <location>
        <begin position="201"/>
        <end position="220"/>
    </location>
</feature>
<reference evidence="9" key="1">
    <citation type="submission" date="2011-02" db="EMBL/GenBank/DDBJ databases">
        <title>Complete sequence of Spirochaeta sp. Buddy.</title>
        <authorList>
            <person name="Lucas S."/>
            <person name="Copeland A."/>
            <person name="Lapidus A."/>
            <person name="Cheng J.-F."/>
            <person name="Goodwin L."/>
            <person name="Pitluck S."/>
            <person name="Zeytun A."/>
            <person name="Detter J.C."/>
            <person name="Han C."/>
            <person name="Tapia R."/>
            <person name="Land M."/>
            <person name="Hauser L."/>
            <person name="Kyrpides N."/>
            <person name="Ivanova N."/>
            <person name="Mikhailova N."/>
            <person name="Pagani I."/>
            <person name="Ritalahti K.M."/>
            <person name="Loeffler F.E."/>
            <person name="Woyke T."/>
        </authorList>
    </citation>
    <scope>NUCLEOTIDE SEQUENCE [LARGE SCALE GENOMIC DNA]</scope>
    <source>
        <strain evidence="9">ATCC BAA-1886 / DSM 22777 / Buddy</strain>
    </source>
</reference>
<feature type="transmembrane region" description="Helical" evidence="6">
    <location>
        <begin position="9"/>
        <end position="29"/>
    </location>
</feature>
<evidence type="ECO:0000256" key="6">
    <source>
        <dbReference type="SAM" id="Phobius"/>
    </source>
</evidence>
<keyword evidence="9" id="KW-1185">Reference proteome</keyword>
<dbReference type="PROSITE" id="PS50156">
    <property type="entry name" value="SSD"/>
    <property type="match status" value="1"/>
</dbReference>
<feature type="transmembrane region" description="Helical" evidence="6">
    <location>
        <begin position="384"/>
        <end position="401"/>
    </location>
</feature>
<evidence type="ECO:0000256" key="4">
    <source>
        <dbReference type="ARBA" id="ARBA00022989"/>
    </source>
</evidence>
<feature type="transmembrane region" description="Helical" evidence="6">
    <location>
        <begin position="681"/>
        <end position="703"/>
    </location>
</feature>
<dbReference type="AlphaFoldDB" id="F0RRW3"/>
<evidence type="ECO:0000313" key="9">
    <source>
        <dbReference type="Proteomes" id="UP000008466"/>
    </source>
</evidence>
<evidence type="ECO:0000313" key="8">
    <source>
        <dbReference type="EMBL" id="ADY14568.1"/>
    </source>
</evidence>
<dbReference type="GO" id="GO:0005886">
    <property type="term" value="C:plasma membrane"/>
    <property type="evidence" value="ECO:0007669"/>
    <property type="project" value="UniProtKB-SubCell"/>
</dbReference>
<dbReference type="HOGENOM" id="CLU_008861_1_1_12"/>
<keyword evidence="3 6" id="KW-0812">Transmembrane</keyword>
<accession>F0RRW3</accession>
<dbReference type="RefSeq" id="WP_013608412.1">
    <property type="nucleotide sequence ID" value="NC_015152.1"/>
</dbReference>
<dbReference type="EMBL" id="CP002541">
    <property type="protein sequence ID" value="ADY14568.1"/>
    <property type="molecule type" value="Genomic_DNA"/>
</dbReference>
<feature type="transmembrane region" description="Helical" evidence="6">
    <location>
        <begin position="655"/>
        <end position="675"/>
    </location>
</feature>
<keyword evidence="5 6" id="KW-0472">Membrane</keyword>
<dbReference type="eggNOG" id="COG1033">
    <property type="taxonomic scope" value="Bacteria"/>
</dbReference>
<evidence type="ECO:0000259" key="7">
    <source>
        <dbReference type="PROSITE" id="PS50156"/>
    </source>
</evidence>
<dbReference type="KEGG" id="sbu:SpiBuddy_2759"/>
<comment type="subcellular location">
    <subcellularLocation>
        <location evidence="1">Cell membrane</location>
        <topology evidence="1">Multi-pass membrane protein</topology>
    </subcellularLocation>
</comment>
<dbReference type="SUPFAM" id="SSF82866">
    <property type="entry name" value="Multidrug efflux transporter AcrB transmembrane domain"/>
    <property type="match status" value="2"/>
</dbReference>
<dbReference type="InterPro" id="IPR000731">
    <property type="entry name" value="SSD"/>
</dbReference>
<keyword evidence="4 6" id="KW-1133">Transmembrane helix</keyword>
<evidence type="ECO:0000256" key="3">
    <source>
        <dbReference type="ARBA" id="ARBA00022692"/>
    </source>
</evidence>
<evidence type="ECO:0000256" key="2">
    <source>
        <dbReference type="ARBA" id="ARBA00022475"/>
    </source>
</evidence>
<keyword evidence="2" id="KW-1003">Cell membrane</keyword>
<protein>
    <recommendedName>
        <fullName evidence="7">SSD domain-containing protein</fullName>
    </recommendedName>
</protein>
<dbReference type="Gene3D" id="1.20.1640.10">
    <property type="entry name" value="Multidrug efflux transporter AcrB transmembrane domain"/>
    <property type="match status" value="2"/>
</dbReference>
<feature type="transmembrane region" description="Helical" evidence="6">
    <location>
        <begin position="227"/>
        <end position="251"/>
    </location>
</feature>
<dbReference type="PANTHER" id="PTHR33406">
    <property type="entry name" value="MEMBRANE PROTEIN MJ1562-RELATED"/>
    <property type="match status" value="1"/>
</dbReference>
<organism evidence="8 9">
    <name type="scientific">Sphaerochaeta globosa (strain ATCC BAA-1886 / DSM 22777 / Buddy)</name>
    <name type="common">Spirochaeta sp. (strain Buddy)</name>
    <dbReference type="NCBI Taxonomy" id="158189"/>
    <lineage>
        <taxon>Bacteria</taxon>
        <taxon>Pseudomonadati</taxon>
        <taxon>Spirochaetota</taxon>
        <taxon>Spirochaetia</taxon>
        <taxon>Spirochaetales</taxon>
        <taxon>Sphaerochaetaceae</taxon>
        <taxon>Sphaerochaeta</taxon>
    </lineage>
</organism>
<dbReference type="Proteomes" id="UP000008466">
    <property type="component" value="Chromosome"/>
</dbReference>
<dbReference type="InterPro" id="IPR050545">
    <property type="entry name" value="Mycobact_MmpL"/>
</dbReference>
<dbReference type="InterPro" id="IPR004869">
    <property type="entry name" value="MMPL_dom"/>
</dbReference>
<name>F0RRW3_SPHGB</name>
<feature type="transmembrane region" description="Helical" evidence="6">
    <location>
        <begin position="257"/>
        <end position="278"/>
    </location>
</feature>
<evidence type="ECO:0000256" key="5">
    <source>
        <dbReference type="ARBA" id="ARBA00023136"/>
    </source>
</evidence>